<reference evidence="3 4" key="1">
    <citation type="submission" date="2017-08" db="EMBL/GenBank/DDBJ databases">
        <title>Burning lignite coal seam in the remote Altai Mountains harbors a hydrogen-driven thermophilic microbial community.</title>
        <authorList>
            <person name="Kadnikov V.V."/>
            <person name="Mardanov A.V."/>
            <person name="Ivasenko D."/>
            <person name="Beletsky A.V."/>
            <person name="Karnachuk O.V."/>
            <person name="Ravin N.V."/>
        </authorList>
    </citation>
    <scope>NUCLEOTIDE SEQUENCE [LARGE SCALE GENOMIC DNA]</scope>
    <source>
        <strain evidence="3">AL33</strain>
    </source>
</reference>
<dbReference type="RefSeq" id="WP_273000775.1">
    <property type="nucleotide sequence ID" value="NZ_PEBV01000059.1"/>
</dbReference>
<dbReference type="GO" id="GO:0042602">
    <property type="term" value="F:riboflavin reductase (NADPH) activity"/>
    <property type="evidence" value="ECO:0007669"/>
    <property type="project" value="TreeGrafter"/>
</dbReference>
<proteinExistence type="predicted"/>
<keyword evidence="3" id="KW-0503">Monooxygenase</keyword>
<protein>
    <submittedName>
        <fullName evidence="3">Nitrilotriacetate monooxygenase component B</fullName>
    </submittedName>
</protein>
<sequence length="173" mass="18958">MSGVSEAIDQREFRNCLGRFATGVTVVTYRGEDGGRYGITMNSFTSVSLDPPLILVAIDRRTKAYGKLPGRPFAVNILSSDQEDLAYHFAGKPREGLDIPWVEGALAPRLGGVLATIVCTPWQTYDGGDHVLYLGEVQEFQYRDGDPLVFYRGKMTSLSLVESSSASAFPSKR</sequence>
<dbReference type="Pfam" id="PF01613">
    <property type="entry name" value="Flavin_Reduct"/>
    <property type="match status" value="1"/>
</dbReference>
<evidence type="ECO:0000313" key="4">
    <source>
        <dbReference type="Proteomes" id="UP000244180"/>
    </source>
</evidence>
<keyword evidence="1" id="KW-0560">Oxidoreductase</keyword>
<dbReference type="GO" id="GO:0004497">
    <property type="term" value="F:monooxygenase activity"/>
    <property type="evidence" value="ECO:0007669"/>
    <property type="project" value="UniProtKB-KW"/>
</dbReference>
<name>A0A2T5G496_HYDSH</name>
<dbReference type="InterPro" id="IPR002563">
    <property type="entry name" value="Flavin_Rdtase-like_dom"/>
</dbReference>
<feature type="domain" description="Flavin reductase like" evidence="2">
    <location>
        <begin position="17"/>
        <end position="157"/>
    </location>
</feature>
<dbReference type="SUPFAM" id="SSF50475">
    <property type="entry name" value="FMN-binding split barrel"/>
    <property type="match status" value="1"/>
</dbReference>
<dbReference type="InterPro" id="IPR012349">
    <property type="entry name" value="Split_barrel_FMN-bd"/>
</dbReference>
<gene>
    <name evidence="3" type="ORF">HSCHL_1960</name>
</gene>
<dbReference type="PANTHER" id="PTHR30466:SF1">
    <property type="entry name" value="FMN REDUCTASE (NADH) RUTF"/>
    <property type="match status" value="1"/>
</dbReference>
<dbReference type="GO" id="GO:0006208">
    <property type="term" value="P:pyrimidine nucleobase catabolic process"/>
    <property type="evidence" value="ECO:0007669"/>
    <property type="project" value="TreeGrafter"/>
</dbReference>
<evidence type="ECO:0000259" key="2">
    <source>
        <dbReference type="SMART" id="SM00903"/>
    </source>
</evidence>
<dbReference type="AlphaFoldDB" id="A0A2T5G496"/>
<dbReference type="SMART" id="SM00903">
    <property type="entry name" value="Flavin_Reduct"/>
    <property type="match status" value="1"/>
</dbReference>
<dbReference type="EMBL" id="PEBV01000059">
    <property type="protein sequence ID" value="PTQ50998.1"/>
    <property type="molecule type" value="Genomic_DNA"/>
</dbReference>
<organism evidence="3 4">
    <name type="scientific">Hydrogenibacillus schlegelii</name>
    <name type="common">Bacillus schlegelii</name>
    <dbReference type="NCBI Taxonomy" id="1484"/>
    <lineage>
        <taxon>Bacteria</taxon>
        <taxon>Bacillati</taxon>
        <taxon>Bacillota</taxon>
        <taxon>Bacilli</taxon>
        <taxon>Bacillales</taxon>
        <taxon>Bacillales Family X. Incertae Sedis</taxon>
        <taxon>Hydrogenibacillus</taxon>
    </lineage>
</organism>
<dbReference type="InterPro" id="IPR050268">
    <property type="entry name" value="NADH-dep_flavin_reductase"/>
</dbReference>
<dbReference type="Gene3D" id="2.30.110.10">
    <property type="entry name" value="Electron Transport, Fmn-binding Protein, Chain A"/>
    <property type="match status" value="1"/>
</dbReference>
<accession>A0A2T5G496</accession>
<evidence type="ECO:0000313" key="3">
    <source>
        <dbReference type="EMBL" id="PTQ50998.1"/>
    </source>
</evidence>
<comment type="caution">
    <text evidence="3">The sequence shown here is derived from an EMBL/GenBank/DDBJ whole genome shotgun (WGS) entry which is preliminary data.</text>
</comment>
<dbReference type="GO" id="GO:0010181">
    <property type="term" value="F:FMN binding"/>
    <property type="evidence" value="ECO:0007669"/>
    <property type="project" value="InterPro"/>
</dbReference>
<dbReference type="PANTHER" id="PTHR30466">
    <property type="entry name" value="FLAVIN REDUCTASE"/>
    <property type="match status" value="1"/>
</dbReference>
<dbReference type="Proteomes" id="UP000244180">
    <property type="component" value="Unassembled WGS sequence"/>
</dbReference>
<evidence type="ECO:0000256" key="1">
    <source>
        <dbReference type="ARBA" id="ARBA00023002"/>
    </source>
</evidence>